<dbReference type="PROSITE" id="PS51257">
    <property type="entry name" value="PROKAR_LIPOPROTEIN"/>
    <property type="match status" value="1"/>
</dbReference>
<gene>
    <name evidence="3" type="ORF">UFOPK2602_01072</name>
    <name evidence="4" type="ORF">UFOPK2806_02159</name>
    <name evidence="5" type="ORF">UFOPK4306_02338</name>
</gene>
<dbReference type="EMBL" id="CAEZXX010000064">
    <property type="protein sequence ID" value="CAB4709571.1"/>
    <property type="molecule type" value="Genomic_DNA"/>
</dbReference>
<proteinExistence type="predicted"/>
<dbReference type="PANTHER" id="PTHR10900:SF77">
    <property type="entry name" value="FI19380P1"/>
    <property type="match status" value="1"/>
</dbReference>
<sequence length="498" mass="53081">MNTSTNRRRLAVAALAGSLALASVACGGSKQSTPAPEASTTTPSTTVAPITAAPTTAAPTTTVLPTTVFSPDSSIKETVKDLLDKDWMSRLGATSFNAIARPFTGLLEQIGGPGPVTLFLPGPIAWGFFLAVTGRDEQKTFEDQELMSEVLSYLVVTDRKYTPADLLKMDGQEITTAAGKALKVIVRNGGVYFASANPLADSRFSRGLTRVTLGVPAKNGYIYSLDWVPLPREETLKLITCDVGRFGCDDYPNPPDETPGFCVPGNITDRCVSITEAPTPEVPTTTAVTETTVLPDLCCMETVWDILNWEGQPLGWLVDAIKAVGLEDLLKGPGPVTLLAPTAPEAFFKALGITGKEVLQNKELLTKIINYLVVTGPNRYLAEDLFKMDGQSLTTLGGAKLPITVKYGVAYVPGNNPYGDVSMGGPLSAIYGSVHAKNGAVLYIDWVPLPPDVKFIDLLKCPSGRFGCDRKASLPDGLFPGFCDAKKSIYGCYPLSKD</sequence>
<feature type="region of interest" description="Disordered" evidence="1">
    <location>
        <begin position="27"/>
        <end position="48"/>
    </location>
</feature>
<evidence type="ECO:0000313" key="4">
    <source>
        <dbReference type="EMBL" id="CAB4766702.1"/>
    </source>
</evidence>
<evidence type="ECO:0000256" key="1">
    <source>
        <dbReference type="SAM" id="MobiDB-lite"/>
    </source>
</evidence>
<dbReference type="SUPFAM" id="SSF82153">
    <property type="entry name" value="FAS1 domain"/>
    <property type="match status" value="2"/>
</dbReference>
<feature type="domain" description="FAS1" evidence="2">
    <location>
        <begin position="80"/>
        <end position="229"/>
    </location>
</feature>
<organism evidence="4">
    <name type="scientific">freshwater metagenome</name>
    <dbReference type="NCBI Taxonomy" id="449393"/>
    <lineage>
        <taxon>unclassified sequences</taxon>
        <taxon>metagenomes</taxon>
        <taxon>ecological metagenomes</taxon>
    </lineage>
</organism>
<evidence type="ECO:0000259" key="2">
    <source>
        <dbReference type="PROSITE" id="PS50213"/>
    </source>
</evidence>
<dbReference type="PROSITE" id="PS50213">
    <property type="entry name" value="FAS1"/>
    <property type="match status" value="1"/>
</dbReference>
<dbReference type="InterPro" id="IPR050904">
    <property type="entry name" value="Adhesion/Biosynth-related"/>
</dbReference>
<dbReference type="PANTHER" id="PTHR10900">
    <property type="entry name" value="PERIOSTIN-RELATED"/>
    <property type="match status" value="1"/>
</dbReference>
<name>A0A6J6V3F5_9ZZZZ</name>
<evidence type="ECO:0000313" key="3">
    <source>
        <dbReference type="EMBL" id="CAB4709571.1"/>
    </source>
</evidence>
<dbReference type="InterPro" id="IPR000782">
    <property type="entry name" value="FAS1_domain"/>
</dbReference>
<dbReference type="Pfam" id="PF02469">
    <property type="entry name" value="Fasciclin"/>
    <property type="match status" value="2"/>
</dbReference>
<protein>
    <submittedName>
        <fullName evidence="4">Unannotated protein</fullName>
    </submittedName>
</protein>
<dbReference type="SMART" id="SM00554">
    <property type="entry name" value="FAS1"/>
    <property type="match status" value="2"/>
</dbReference>
<dbReference type="AlphaFoldDB" id="A0A6J6V3F5"/>
<dbReference type="EMBL" id="CAFBQP010000133">
    <property type="protein sequence ID" value="CAB5068258.1"/>
    <property type="molecule type" value="Genomic_DNA"/>
</dbReference>
<accession>A0A6J6V3F5</accession>
<reference evidence="4" key="1">
    <citation type="submission" date="2020-05" db="EMBL/GenBank/DDBJ databases">
        <authorList>
            <person name="Chiriac C."/>
            <person name="Salcher M."/>
            <person name="Ghai R."/>
            <person name="Kavagutti S V."/>
        </authorList>
    </citation>
    <scope>NUCLEOTIDE SEQUENCE</scope>
</reference>
<dbReference type="EMBL" id="CAEZYY010000040">
    <property type="protein sequence ID" value="CAB4766702.1"/>
    <property type="molecule type" value="Genomic_DNA"/>
</dbReference>
<dbReference type="Gene3D" id="2.30.180.10">
    <property type="entry name" value="FAS1 domain"/>
    <property type="match status" value="2"/>
</dbReference>
<dbReference type="InterPro" id="IPR036378">
    <property type="entry name" value="FAS1_dom_sf"/>
</dbReference>
<evidence type="ECO:0000313" key="5">
    <source>
        <dbReference type="EMBL" id="CAB5068258.1"/>
    </source>
</evidence>